<proteinExistence type="predicted"/>
<accession>A0ABR6WSN3</accession>
<dbReference type="Proteomes" id="UP000603234">
    <property type="component" value="Unassembled WGS sequence"/>
</dbReference>
<keyword evidence="2" id="KW-1185">Reference proteome</keyword>
<evidence type="ECO:0008006" key="3">
    <source>
        <dbReference type="Google" id="ProtNLM"/>
    </source>
</evidence>
<evidence type="ECO:0000313" key="1">
    <source>
        <dbReference type="EMBL" id="MBC3803550.1"/>
    </source>
</evidence>
<dbReference type="RefSeq" id="WP_186841466.1">
    <property type="nucleotide sequence ID" value="NZ_WJBC01000004.1"/>
</dbReference>
<sequence>MAPKLVDLRKIEQLAADEAPSREGTWWIMLQTAESICNCASLRDPVNNAFLQEFWSDAITGVQAVLDTNASRPLPYDDLMQIVSYCGDQLQSVIKNPRHNIVKVDKMVMPYRVKNAGPKTMNWLGKQPGKTIKEKLSGKNKMLNQVNEYSYNIRENQIAMVLYRQIMRRVADRVNYGIKTGAYDDTHSNRMQQLQYIKKSLRESPLAEVSPQNHNQPNNALLSDKNYSVIWRAYLNMAKYDARLEAKWNDALALYVRAVFFSINAELLSYQDVYVVENRNRINGMGDLQASYVIGYHWQIPFVVEVSYSGNGIDITMYDAPLNGSEAYDSELRITLNAKGNHDSQELESKRGLPIIWTVIEDSKIEISEFADLAGIRTITSFLMNRLFPFAQVDSDKREPLFDHIEGSIAFDVVANGDYIGVEDEEKPTVPIWGSRYAVSYPDSVGGCTFYPGGDRGIHYNSEDLVTISDAVTDQNNEGLKIALEEIRNKVILDRDDYFFYLVPDALEEILQKSLKQCVKSHFTRTFPVWRSVAALTYWLANPDYSFEEDSVFAYVDLVGDTATAGMLTIHSEKFVKGYVCNHFPPFPQVDEGDSITENAFCQSYVTAYAEKYGFDIPETVVSSLVRSGSIKSLMLRDSYANQFINIAGRTSVYQITYDEELTSECMDKWLIDIRRFWKRNHQRFDSTRKPNHAIFLSDIMINLLFQLKKEDDLSSVFDEDEQEGLFIYQSSSDLILKGALLYKDRLNKHLSTWTEYLPHLSLEVIRDGDYAELELIGDDVSFDVMGDDNEHVVEEKLVLKANEKEFSFPLIKQDISRKSTMIDAYISDKSFPLDHDVVVSLAVKYRYGFDNSYELTLRPEDEKEVAFKEFIVEWSNTNRKSNVVNIWPAATNKLEDKIVLKAIVEARDSFIRIQSSIEKHMVNYVSYNDKSYPIKKTDQFLSRNTFKLRNVVLSDLLEAHEFIEWFISTPLYRYVGQIAGLFKHQDIPDSFFDDNYGKQMSYFQGDCLQVMFSLGKYTPESIQKYFVNQYDSINEKSRMKAMIDMLLRNGSNKAAISKVIDEIKEAPDQDTYSVRMYALVRELGRMCCFDSELIYDFYDTDPAFMHSMTYYVINGIERMLNKCERFGEEYNPDRKTKKMYISYMVALLSLLRLRDPDKASGFQLLVVASDESKKLARVIRTLDDYMSKERAINPTLRFKLNKPESLSKMSDLCYAIDLYLNGDKQAASIEVVGVDEDD</sequence>
<name>A0ABR6WSN3_9FIRM</name>
<organism evidence="1 2">
    <name type="scientific">Acetobacterium fimetarium</name>
    <dbReference type="NCBI Taxonomy" id="52691"/>
    <lineage>
        <taxon>Bacteria</taxon>
        <taxon>Bacillati</taxon>
        <taxon>Bacillota</taxon>
        <taxon>Clostridia</taxon>
        <taxon>Eubacteriales</taxon>
        <taxon>Eubacteriaceae</taxon>
        <taxon>Acetobacterium</taxon>
    </lineage>
</organism>
<dbReference type="EMBL" id="WJBC01000004">
    <property type="protein sequence ID" value="MBC3803550.1"/>
    <property type="molecule type" value="Genomic_DNA"/>
</dbReference>
<evidence type="ECO:0000313" key="2">
    <source>
        <dbReference type="Proteomes" id="UP000603234"/>
    </source>
</evidence>
<comment type="caution">
    <text evidence="1">The sequence shown here is derived from an EMBL/GenBank/DDBJ whole genome shotgun (WGS) entry which is preliminary data.</text>
</comment>
<protein>
    <recommendedName>
        <fullName evidence="3">DUF2357 domain-containing protein</fullName>
    </recommendedName>
</protein>
<gene>
    <name evidence="1" type="ORF">GH808_03750</name>
</gene>
<reference evidence="1 2" key="1">
    <citation type="journal article" date="2020" name="mSystems">
        <title>Defining Genomic and Predicted Metabolic Features of the Acetobacterium Genus.</title>
        <authorList>
            <person name="Ross D.E."/>
            <person name="Marshall C.W."/>
            <person name="Gulliver D."/>
            <person name="May H.D."/>
            <person name="Norman R.S."/>
        </authorList>
    </citation>
    <scope>NUCLEOTIDE SEQUENCE [LARGE SCALE GENOMIC DNA]</scope>
    <source>
        <strain evidence="1 2">DSM 8238</strain>
    </source>
</reference>